<accession>A0ABT6GKQ3</accession>
<keyword evidence="3" id="KW-1185">Reference proteome</keyword>
<dbReference type="Proteomes" id="UP001154266">
    <property type="component" value="Unassembled WGS sequence"/>
</dbReference>
<evidence type="ECO:0000313" key="2">
    <source>
        <dbReference type="EMBL" id="MDG5481990.1"/>
    </source>
</evidence>
<comment type="caution">
    <text evidence="2">The sequence shown here is derived from an EMBL/GenBank/DDBJ whole genome shotgun (WGS) entry which is preliminary data.</text>
</comment>
<evidence type="ECO:0000313" key="3">
    <source>
        <dbReference type="Proteomes" id="UP001154266"/>
    </source>
</evidence>
<organism evidence="2 3">
    <name type="scientific">Mycolicibacterium gadium</name>
    <name type="common">Mycobacterium gadium</name>
    <dbReference type="NCBI Taxonomy" id="1794"/>
    <lineage>
        <taxon>Bacteria</taxon>
        <taxon>Bacillati</taxon>
        <taxon>Actinomycetota</taxon>
        <taxon>Actinomycetes</taxon>
        <taxon>Mycobacteriales</taxon>
        <taxon>Mycobacteriaceae</taxon>
        <taxon>Mycolicibacterium</taxon>
    </lineage>
</organism>
<proteinExistence type="predicted"/>
<protein>
    <submittedName>
        <fullName evidence="2">Uncharacterized protein</fullName>
    </submittedName>
</protein>
<name>A0ABT6GKQ3_MYCGU</name>
<dbReference type="EMBL" id="JAKZMO010000003">
    <property type="protein sequence ID" value="MDG5481990.1"/>
    <property type="molecule type" value="Genomic_DNA"/>
</dbReference>
<evidence type="ECO:0000256" key="1">
    <source>
        <dbReference type="SAM" id="MobiDB-lite"/>
    </source>
</evidence>
<gene>
    <name evidence="2" type="ORF">MNO81_04180</name>
</gene>
<feature type="region of interest" description="Disordered" evidence="1">
    <location>
        <begin position="19"/>
        <end position="43"/>
    </location>
</feature>
<sequence length="131" mass="14348">MLLDVWLLRVTTEPLGLHSPRRSQRRFQPNPGDTAAEIGSQAGDHPCLLGGVEPAKDHLQFEFVGDPVSLTVVSEVFDPQPASGSRTRFCGQHRPQPVDDVALTGIVLADENRERAADLERPFEIAVARCP</sequence>
<reference evidence="2" key="1">
    <citation type="journal article" date="2023" name="Environ. Microbiol.">
        <title>The 2-methylpropene degradation pathway in Mycobacteriaceae family strains.</title>
        <authorList>
            <person name="Helbich S."/>
            <person name="Barrantes I."/>
            <person name="Dos Anjos Borges L.G."/>
            <person name="Pieper D.H."/>
            <person name="Vainshtein Y."/>
            <person name="Sohn K."/>
            <person name="Engesser K.H."/>
        </authorList>
    </citation>
    <scope>NUCLEOTIDE SEQUENCE</scope>
    <source>
        <strain evidence="2">IBE100</strain>
    </source>
</reference>
<dbReference type="RefSeq" id="WP_278219906.1">
    <property type="nucleotide sequence ID" value="NZ_JAKZMO010000003.1"/>
</dbReference>